<evidence type="ECO:0000256" key="7">
    <source>
        <dbReference type="RuleBase" id="RU000682"/>
    </source>
</evidence>
<comment type="similarity">
    <text evidence="2">Belongs to the Abd-B homeobox family.</text>
</comment>
<evidence type="ECO:0000313" key="10">
    <source>
        <dbReference type="Proteomes" id="UP000887563"/>
    </source>
</evidence>
<feature type="domain" description="Homeobox" evidence="9">
    <location>
        <begin position="479"/>
        <end position="539"/>
    </location>
</feature>
<evidence type="ECO:0000256" key="8">
    <source>
        <dbReference type="SAM" id="MobiDB-lite"/>
    </source>
</evidence>
<dbReference type="Pfam" id="PF00046">
    <property type="entry name" value="Homeodomain"/>
    <property type="match status" value="1"/>
</dbReference>
<evidence type="ECO:0000256" key="3">
    <source>
        <dbReference type="ARBA" id="ARBA00023125"/>
    </source>
</evidence>
<feature type="compositionally biased region" description="Basic and acidic residues" evidence="8">
    <location>
        <begin position="267"/>
        <end position="280"/>
    </location>
</feature>
<feature type="compositionally biased region" description="Polar residues" evidence="8">
    <location>
        <begin position="317"/>
        <end position="350"/>
    </location>
</feature>
<evidence type="ECO:0000256" key="2">
    <source>
        <dbReference type="ARBA" id="ARBA00006317"/>
    </source>
</evidence>
<dbReference type="PRINTS" id="PR00031">
    <property type="entry name" value="HTHREPRESSR"/>
</dbReference>
<dbReference type="AlphaFoldDB" id="A0A914KPU2"/>
<comment type="subcellular location">
    <subcellularLocation>
        <location evidence="1 6 7">Nucleus</location>
    </subcellularLocation>
</comment>
<dbReference type="Proteomes" id="UP000887563">
    <property type="component" value="Unplaced"/>
</dbReference>
<evidence type="ECO:0000256" key="1">
    <source>
        <dbReference type="ARBA" id="ARBA00004123"/>
    </source>
</evidence>
<proteinExistence type="inferred from homology"/>
<keyword evidence="3 6" id="KW-0238">DNA-binding</keyword>
<name>A0A914KPU2_MELIC</name>
<keyword evidence="5 6" id="KW-0539">Nucleus</keyword>
<dbReference type="WBParaSite" id="Minc3s00070g03501">
    <property type="protein sequence ID" value="Minc3s00070g03501"/>
    <property type="gene ID" value="Minc3s00070g03501"/>
</dbReference>
<dbReference type="InterPro" id="IPR046333">
    <property type="entry name" value="HXA10/ABDB-like"/>
</dbReference>
<dbReference type="GO" id="GO:0005634">
    <property type="term" value="C:nucleus"/>
    <property type="evidence" value="ECO:0007669"/>
    <property type="project" value="UniProtKB-SubCell"/>
</dbReference>
<evidence type="ECO:0000259" key="9">
    <source>
        <dbReference type="PROSITE" id="PS50071"/>
    </source>
</evidence>
<feature type="region of interest" description="Disordered" evidence="8">
    <location>
        <begin position="261"/>
        <end position="280"/>
    </location>
</feature>
<accession>A0A914KPU2</accession>
<dbReference type="PROSITE" id="PS00027">
    <property type="entry name" value="HOMEOBOX_1"/>
    <property type="match status" value="1"/>
</dbReference>
<dbReference type="Gene3D" id="1.10.10.60">
    <property type="entry name" value="Homeodomain-like"/>
    <property type="match status" value="1"/>
</dbReference>
<dbReference type="GO" id="GO:0000981">
    <property type="term" value="F:DNA-binding transcription factor activity, RNA polymerase II-specific"/>
    <property type="evidence" value="ECO:0007669"/>
    <property type="project" value="InterPro"/>
</dbReference>
<evidence type="ECO:0000256" key="5">
    <source>
        <dbReference type="ARBA" id="ARBA00023242"/>
    </source>
</evidence>
<dbReference type="InterPro" id="IPR009057">
    <property type="entry name" value="Homeodomain-like_sf"/>
</dbReference>
<dbReference type="InterPro" id="IPR017970">
    <property type="entry name" value="Homeobox_CS"/>
</dbReference>
<protein>
    <submittedName>
        <fullName evidence="11">Homeobox domain-containing protein</fullName>
    </submittedName>
</protein>
<dbReference type="GO" id="GO:0003677">
    <property type="term" value="F:DNA binding"/>
    <property type="evidence" value="ECO:0007669"/>
    <property type="project" value="UniProtKB-UniRule"/>
</dbReference>
<organism evidence="10 11">
    <name type="scientific">Meloidogyne incognita</name>
    <name type="common">Southern root-knot nematode worm</name>
    <name type="synonym">Oxyuris incognita</name>
    <dbReference type="NCBI Taxonomy" id="6306"/>
    <lineage>
        <taxon>Eukaryota</taxon>
        <taxon>Metazoa</taxon>
        <taxon>Ecdysozoa</taxon>
        <taxon>Nematoda</taxon>
        <taxon>Chromadorea</taxon>
        <taxon>Rhabditida</taxon>
        <taxon>Tylenchina</taxon>
        <taxon>Tylenchomorpha</taxon>
        <taxon>Tylenchoidea</taxon>
        <taxon>Meloidogynidae</taxon>
        <taxon>Meloidogyninae</taxon>
        <taxon>Meloidogyne</taxon>
        <taxon>Meloidogyne incognita group</taxon>
    </lineage>
</organism>
<evidence type="ECO:0000313" key="11">
    <source>
        <dbReference type="WBParaSite" id="Minc3s00070g03501"/>
    </source>
</evidence>
<feature type="region of interest" description="Disordered" evidence="8">
    <location>
        <begin position="538"/>
        <end position="558"/>
    </location>
</feature>
<sequence length="593" mass="65439">MRPMVFYASHHCLDSVRSKGFEAPRSNYSIISQSWLGAYLHFFLSTLFSFHHFFVQPLLKGGVRNQTVINPFLSSRFPHQNYPFLFFSSKHRRTFPPLTVFINIHCVRITIWGHKCLLRIPMVSIASMSPIATSSSQLQTTAITHSTDPNCQAALLNSFKTEFSLPNGSNFQSPVAIPSAHSAYSNVTNPWANPLVAAAALGNPTNEDIRPLVGAQQMLAAVQPPYNIPATYYGFGGMAAVNQCWPNVAVDWIGQQSLSTGLSSSNDLHDQPQHSQHYDNEASTKLTDKMMECKQLLLLKSDDGEQATSKSKMEPQLNINSRNEPCGSRTISNNESTDFQSPNTNIPEYGFDTSSAAEFYSTHLTSHDQSQTTNSIVPSSAAAATAAQTWQYSQQWQHYAQQVAMANAAGAAICAAGAAMQQHYGASASSGNADAINGVCTTANLFNEAEASTSGTVFQSAENIRSLHSDLAWVSACGSSQRKKRKPYGKGQTNDLETEYCSNPYVTKQRRYELSRRLGLTERQVKIWFQNRRMKTKKLKHRGINDHPHSTTPTHWSTLPNEQRINAQQLLGSGPFTLGLHQIHGIGGIQDED</sequence>
<keyword evidence="10" id="KW-1185">Reference proteome</keyword>
<keyword evidence="4 6" id="KW-0371">Homeobox</keyword>
<dbReference type="PRINTS" id="PR00024">
    <property type="entry name" value="HOMEOBOX"/>
</dbReference>
<dbReference type="CDD" id="cd00086">
    <property type="entry name" value="homeodomain"/>
    <property type="match status" value="1"/>
</dbReference>
<reference evidence="11" key="1">
    <citation type="submission" date="2022-11" db="UniProtKB">
        <authorList>
            <consortium name="WormBaseParasite"/>
        </authorList>
    </citation>
    <scope>IDENTIFICATION</scope>
</reference>
<feature type="DNA-binding region" description="Homeobox" evidence="6">
    <location>
        <begin position="481"/>
        <end position="540"/>
    </location>
</feature>
<dbReference type="PANTHER" id="PTHR45874">
    <property type="entry name" value="HOMEOBOX PROTEIN ABDOMINAL-B"/>
    <property type="match status" value="1"/>
</dbReference>
<dbReference type="SUPFAM" id="SSF46689">
    <property type="entry name" value="Homeodomain-like"/>
    <property type="match status" value="1"/>
</dbReference>
<evidence type="ECO:0000256" key="4">
    <source>
        <dbReference type="ARBA" id="ARBA00023155"/>
    </source>
</evidence>
<dbReference type="SMART" id="SM00389">
    <property type="entry name" value="HOX"/>
    <property type="match status" value="1"/>
</dbReference>
<dbReference type="InterPro" id="IPR001356">
    <property type="entry name" value="HD"/>
</dbReference>
<dbReference type="InterPro" id="IPR000047">
    <property type="entry name" value="HTH_motif"/>
</dbReference>
<evidence type="ECO:0000256" key="6">
    <source>
        <dbReference type="PROSITE-ProRule" id="PRU00108"/>
    </source>
</evidence>
<dbReference type="InterPro" id="IPR020479">
    <property type="entry name" value="HD_metazoa"/>
</dbReference>
<feature type="region of interest" description="Disordered" evidence="8">
    <location>
        <begin position="304"/>
        <end position="350"/>
    </location>
</feature>
<dbReference type="PROSITE" id="PS50071">
    <property type="entry name" value="HOMEOBOX_2"/>
    <property type="match status" value="1"/>
</dbReference>